<accession>A0A5E6MJ97</accession>
<dbReference type="InterPro" id="IPR050789">
    <property type="entry name" value="Diverse_Enzym_Activities"/>
</dbReference>
<keyword evidence="2" id="KW-0378">Hydrolase</keyword>
<reference evidence="2" key="1">
    <citation type="submission" date="2019-09" db="EMBL/GenBank/DDBJ databases">
        <authorList>
            <person name="Cremers G."/>
        </authorList>
    </citation>
    <scope>NUCLEOTIDE SEQUENCE [LARGE SCALE GENOMIC DNA]</scope>
    <source>
        <strain evidence="2">3B</strain>
    </source>
</reference>
<evidence type="ECO:0000313" key="2">
    <source>
        <dbReference type="EMBL" id="VVM06137.1"/>
    </source>
</evidence>
<dbReference type="InterPro" id="IPR012338">
    <property type="entry name" value="Beta-lactam/transpept-like"/>
</dbReference>
<dbReference type="OrthoDB" id="9770183at2"/>
<dbReference type="AlphaFoldDB" id="A0A5E6MJ97"/>
<organism evidence="2 3">
    <name type="scientific">Methylacidimicrobium cyclopophantes</name>
    <dbReference type="NCBI Taxonomy" id="1041766"/>
    <lineage>
        <taxon>Bacteria</taxon>
        <taxon>Pseudomonadati</taxon>
        <taxon>Verrucomicrobiota</taxon>
        <taxon>Methylacidimicrobium</taxon>
    </lineage>
</organism>
<dbReference type="InterPro" id="IPR001466">
    <property type="entry name" value="Beta-lactam-related"/>
</dbReference>
<dbReference type="SUPFAM" id="SSF56601">
    <property type="entry name" value="beta-lactamase/transpeptidase-like"/>
    <property type="match status" value="1"/>
</dbReference>
<dbReference type="Proteomes" id="UP000381693">
    <property type="component" value="Unassembled WGS sequence"/>
</dbReference>
<gene>
    <name evidence="2" type="primary">acmB</name>
    <name evidence="2" type="ORF">MAMC_00959</name>
</gene>
<feature type="domain" description="Beta-lactamase-related" evidence="1">
    <location>
        <begin position="15"/>
        <end position="370"/>
    </location>
</feature>
<proteinExistence type="predicted"/>
<sequence>MILDLYSVLDPILARLVSGNSGVPGVVAMVTDRQGSLYEGAAGKRRLDREEKMTVDTVFALYSTTKAFTATAALRLVEQGLLDLDLPAEQYCPEIGRLPLIEGFDWSGEPILRSPKRAVTTRMLLTHTAGFGYEFFNPIYFRLHRTKGQPATVTGSKASLLTPLLFEPGERWEYGTSMDWCGQVIEGATGRRLGEVFQTEIFEPLGIESTSFAPTAPMREKLAALHQRKPDGSLLPTDFALPADPEVQMGGHGLYGTVGDFLKLIRMWLNDGMGDHGRLLRPETVRMAASNHLGTKRVFAFPGAASRHPRLAELLPGPSKSWGLSFLIDEEALSTGRPAGSLSWAGLANTFFWIDRRNGLGGYWATQVLPFGDPVTSGGYIDFESSVYAAWDRSRGG</sequence>
<dbReference type="Gene3D" id="3.40.710.10">
    <property type="entry name" value="DD-peptidase/beta-lactamase superfamily"/>
    <property type="match status" value="1"/>
</dbReference>
<dbReference type="EMBL" id="CABFUZ020000106">
    <property type="protein sequence ID" value="VVM06137.1"/>
    <property type="molecule type" value="Genomic_DNA"/>
</dbReference>
<dbReference type="RefSeq" id="WP_142525015.1">
    <property type="nucleotide sequence ID" value="NZ_CABFUZ020000106.1"/>
</dbReference>
<keyword evidence="3" id="KW-1185">Reference proteome</keyword>
<protein>
    <submittedName>
        <fullName evidence="2">Methyl acetate hydrolase</fullName>
    </submittedName>
</protein>
<evidence type="ECO:0000259" key="1">
    <source>
        <dbReference type="Pfam" id="PF00144"/>
    </source>
</evidence>
<dbReference type="Pfam" id="PF00144">
    <property type="entry name" value="Beta-lactamase"/>
    <property type="match status" value="1"/>
</dbReference>
<evidence type="ECO:0000313" key="3">
    <source>
        <dbReference type="Proteomes" id="UP000381693"/>
    </source>
</evidence>
<dbReference type="PANTHER" id="PTHR43283:SF3">
    <property type="entry name" value="BETA-LACTAMASE FAMILY PROTEIN (AFU_ORTHOLOGUE AFUA_5G07500)"/>
    <property type="match status" value="1"/>
</dbReference>
<comment type="caution">
    <text evidence="2">The sequence shown here is derived from an EMBL/GenBank/DDBJ whole genome shotgun (WGS) entry which is preliminary data.</text>
</comment>
<dbReference type="PANTHER" id="PTHR43283">
    <property type="entry name" value="BETA-LACTAMASE-RELATED"/>
    <property type="match status" value="1"/>
</dbReference>
<dbReference type="GO" id="GO:0016787">
    <property type="term" value="F:hydrolase activity"/>
    <property type="evidence" value="ECO:0007669"/>
    <property type="project" value="UniProtKB-KW"/>
</dbReference>
<name>A0A5E6MJ97_9BACT</name>